<dbReference type="Proteomes" id="UP001172159">
    <property type="component" value="Unassembled WGS sequence"/>
</dbReference>
<reference evidence="1" key="1">
    <citation type="submission" date="2023-06" db="EMBL/GenBank/DDBJ databases">
        <title>Genome-scale phylogeny and comparative genomics of the fungal order Sordariales.</title>
        <authorList>
            <consortium name="Lawrence Berkeley National Laboratory"/>
            <person name="Hensen N."/>
            <person name="Bonometti L."/>
            <person name="Westerberg I."/>
            <person name="Brannstrom I.O."/>
            <person name="Guillou S."/>
            <person name="Cros-Aarteil S."/>
            <person name="Calhoun S."/>
            <person name="Haridas S."/>
            <person name="Kuo A."/>
            <person name="Mondo S."/>
            <person name="Pangilinan J."/>
            <person name="Riley R."/>
            <person name="Labutti K."/>
            <person name="Andreopoulos B."/>
            <person name="Lipzen A."/>
            <person name="Chen C."/>
            <person name="Yanf M."/>
            <person name="Daum C."/>
            <person name="Ng V."/>
            <person name="Clum A."/>
            <person name="Steindorff A."/>
            <person name="Ohm R."/>
            <person name="Martin F."/>
            <person name="Silar P."/>
            <person name="Natvig D."/>
            <person name="Lalanne C."/>
            <person name="Gautier V."/>
            <person name="Ament-Velasquez S.L."/>
            <person name="Kruys A."/>
            <person name="Hutchinson M.I."/>
            <person name="Powell A.J."/>
            <person name="Barry K."/>
            <person name="Miller A.N."/>
            <person name="Grigoriev I.V."/>
            <person name="Debuchy R."/>
            <person name="Gladieux P."/>
            <person name="Thoren M.H."/>
            <person name="Johannesson H."/>
        </authorList>
    </citation>
    <scope>NUCLEOTIDE SEQUENCE</scope>
    <source>
        <strain evidence="1">CBS 540.89</strain>
    </source>
</reference>
<keyword evidence="2" id="KW-1185">Reference proteome</keyword>
<name>A0AA40EHI9_9PEZI</name>
<proteinExistence type="predicted"/>
<evidence type="ECO:0000313" key="1">
    <source>
        <dbReference type="EMBL" id="KAK0739027.1"/>
    </source>
</evidence>
<gene>
    <name evidence="1" type="ORF">B0T21DRAFT_135593</name>
</gene>
<protein>
    <submittedName>
        <fullName evidence="1">Uncharacterized protein</fullName>
    </submittedName>
</protein>
<evidence type="ECO:0000313" key="2">
    <source>
        <dbReference type="Proteomes" id="UP001172159"/>
    </source>
</evidence>
<organism evidence="1 2">
    <name type="scientific">Apiosordaria backusii</name>
    <dbReference type="NCBI Taxonomy" id="314023"/>
    <lineage>
        <taxon>Eukaryota</taxon>
        <taxon>Fungi</taxon>
        <taxon>Dikarya</taxon>
        <taxon>Ascomycota</taxon>
        <taxon>Pezizomycotina</taxon>
        <taxon>Sordariomycetes</taxon>
        <taxon>Sordariomycetidae</taxon>
        <taxon>Sordariales</taxon>
        <taxon>Lasiosphaeriaceae</taxon>
        <taxon>Apiosordaria</taxon>
    </lineage>
</organism>
<dbReference type="EMBL" id="JAUKTV010000004">
    <property type="protein sequence ID" value="KAK0739027.1"/>
    <property type="molecule type" value="Genomic_DNA"/>
</dbReference>
<accession>A0AA40EHI9</accession>
<dbReference type="AlphaFoldDB" id="A0AA40EHI9"/>
<comment type="caution">
    <text evidence="1">The sequence shown here is derived from an EMBL/GenBank/DDBJ whole genome shotgun (WGS) entry which is preliminary data.</text>
</comment>
<sequence>MDSRIESQPQSKWLKLFHQYPIQQAISLYLTIADFLVLCQVCKGLDELRNCMLSKVSNINVRLGGFVDDPIIFRSQLGNNGALISGSFALNIFELGHRKISYLDVFIKEGADADRFTHYIREHEKYQDDNPGETARTRYTYGSSARPGRKLRITRTSGPPVQHILTSAYTTAHINIITWNKAYSIFPRQTLINHQFYPLRSLDDDFGSSLNELIPQNWTTRDIIWPDLAGTEGPKIEGLRRVGDSSSLVILLDTDSVQAPSTPDSVIEYAQFDVLAKYLGPHRSRDRFLRIRAEKLASPAIRHGYVTADTGWRSYAAERLRRWSWLELYKLEPRSRPFLSTSMYPLVSDIQMSQVPQSWDYADDQIPVWYREWEQTLVGKGRAF</sequence>